<evidence type="ECO:0000256" key="5">
    <source>
        <dbReference type="ARBA" id="ARBA00023163"/>
    </source>
</evidence>
<dbReference type="GO" id="GO:0016987">
    <property type="term" value="F:sigma factor activity"/>
    <property type="evidence" value="ECO:0007669"/>
    <property type="project" value="UniProtKB-KW"/>
</dbReference>
<reference evidence="9 10" key="1">
    <citation type="submission" date="2018-08" db="EMBL/GenBank/DDBJ databases">
        <title>Sequencing the genomes of 1000 actinobacteria strains.</title>
        <authorList>
            <person name="Klenk H.-P."/>
        </authorList>
    </citation>
    <scope>NUCLEOTIDE SEQUENCE [LARGE SCALE GENOMIC DNA]</scope>
    <source>
        <strain evidence="9 10">DSM 43927</strain>
    </source>
</reference>
<dbReference type="RefSeq" id="WP_116020878.1">
    <property type="nucleotide sequence ID" value="NZ_QTTT01000001.1"/>
</dbReference>
<dbReference type="InterPro" id="IPR014284">
    <property type="entry name" value="RNA_pol_sigma-70_dom"/>
</dbReference>
<evidence type="ECO:0000256" key="1">
    <source>
        <dbReference type="ARBA" id="ARBA00010641"/>
    </source>
</evidence>
<dbReference type="PANTHER" id="PTHR43133">
    <property type="entry name" value="RNA POLYMERASE ECF-TYPE SIGMA FACTO"/>
    <property type="match status" value="1"/>
</dbReference>
<dbReference type="SUPFAM" id="SSF55797">
    <property type="entry name" value="PR-1-like"/>
    <property type="match status" value="1"/>
</dbReference>
<feature type="domain" description="RNA polymerase sigma-70 region 2" evidence="7">
    <location>
        <begin position="26"/>
        <end position="93"/>
    </location>
</feature>
<dbReference type="InterPro" id="IPR035940">
    <property type="entry name" value="CAP_sf"/>
</dbReference>
<proteinExistence type="inferred from homology"/>
<protein>
    <submittedName>
        <fullName evidence="9">RNA polymerase sigma factor (Sigma-70 family)</fullName>
    </submittedName>
</protein>
<dbReference type="InterPro" id="IPR039425">
    <property type="entry name" value="RNA_pol_sigma-70-like"/>
</dbReference>
<evidence type="ECO:0000256" key="6">
    <source>
        <dbReference type="SAM" id="MobiDB-lite"/>
    </source>
</evidence>
<sequence>MSATETSDLDLAQRVRAGDDHAVAELYLRHHAAMLAYARSLCRDEQTAEDLAGEAFARTLRAVQAGGGPEGAWRPYLYAAVRNLAIDWARSQRHIVLVEEVDDGPDPLAVGLDERAAEGAERALIAAAFGALPRRQQTVLWHAVVEEEPRERVAAVLGTSPGNVNVMVFRAREGLREAYLALHASTGCAEYAEQLAHMVRRPRARRSRRLREHLDRCAGCGTALAELTDMNRRLRAALLPAVLLPAVVGKYGLGVGAGVGAGVEAAGSVGRIGLWQRVTDLPAAGVAAAGASALALAVAPIVIDLQDPEPPTVRPRPTAAAPAPAGARPVPTVPSRATPTTARATAPRPDRTPAPADPRSTPRETASPRRAGPSAPSVPPSQRRAIEDGRAMIVAANRERAGHGLPLLQADDRLDRAAAIQALQTAGQRADSADEQWLRRHGHQGIAGSFRSSGYDPARVATSWFGEEAPTGGAARSPSVRAIGAACARGSGGQVSCALLVGWS</sequence>
<keyword evidence="2" id="KW-0805">Transcription regulation</keyword>
<dbReference type="SUPFAM" id="SSF88659">
    <property type="entry name" value="Sigma3 and sigma4 domains of RNA polymerase sigma factors"/>
    <property type="match status" value="1"/>
</dbReference>
<evidence type="ECO:0000259" key="7">
    <source>
        <dbReference type="Pfam" id="PF04542"/>
    </source>
</evidence>
<dbReference type="Gene3D" id="1.10.1740.10">
    <property type="match status" value="1"/>
</dbReference>
<comment type="caution">
    <text evidence="9">The sequence shown here is derived from an EMBL/GenBank/DDBJ whole genome shotgun (WGS) entry which is preliminary data.</text>
</comment>
<dbReference type="SUPFAM" id="SSF88946">
    <property type="entry name" value="Sigma2 domain of RNA polymerase sigma factors"/>
    <property type="match status" value="1"/>
</dbReference>
<feature type="region of interest" description="Disordered" evidence="6">
    <location>
        <begin position="308"/>
        <end position="384"/>
    </location>
</feature>
<keyword evidence="4" id="KW-0238">DNA-binding</keyword>
<accession>A0A3D9SH49</accession>
<dbReference type="Gene3D" id="1.10.10.10">
    <property type="entry name" value="Winged helix-like DNA-binding domain superfamily/Winged helix DNA-binding domain"/>
    <property type="match status" value="1"/>
</dbReference>
<evidence type="ECO:0000259" key="8">
    <source>
        <dbReference type="Pfam" id="PF08281"/>
    </source>
</evidence>
<feature type="compositionally biased region" description="Low complexity" evidence="6">
    <location>
        <begin position="315"/>
        <end position="359"/>
    </location>
</feature>
<dbReference type="GO" id="GO:0006352">
    <property type="term" value="P:DNA-templated transcription initiation"/>
    <property type="evidence" value="ECO:0007669"/>
    <property type="project" value="InterPro"/>
</dbReference>
<evidence type="ECO:0000256" key="2">
    <source>
        <dbReference type="ARBA" id="ARBA00023015"/>
    </source>
</evidence>
<dbReference type="PANTHER" id="PTHR43133:SF8">
    <property type="entry name" value="RNA POLYMERASE SIGMA FACTOR HI_1459-RELATED"/>
    <property type="match status" value="1"/>
</dbReference>
<dbReference type="InterPro" id="IPR036388">
    <property type="entry name" value="WH-like_DNA-bd_sf"/>
</dbReference>
<dbReference type="InterPro" id="IPR013325">
    <property type="entry name" value="RNA_pol_sigma_r2"/>
</dbReference>
<dbReference type="InterPro" id="IPR013324">
    <property type="entry name" value="RNA_pol_sigma_r3/r4-like"/>
</dbReference>
<feature type="domain" description="RNA polymerase sigma factor 70 region 4 type 2" evidence="8">
    <location>
        <begin position="124"/>
        <end position="173"/>
    </location>
</feature>
<keyword evidence="5" id="KW-0804">Transcription</keyword>
<evidence type="ECO:0000256" key="4">
    <source>
        <dbReference type="ARBA" id="ARBA00023125"/>
    </source>
</evidence>
<gene>
    <name evidence="9" type="ORF">DFJ69_0387</name>
</gene>
<keyword evidence="3" id="KW-0731">Sigma factor</keyword>
<organism evidence="9 10">
    <name type="scientific">Thermomonospora umbrina</name>
    <dbReference type="NCBI Taxonomy" id="111806"/>
    <lineage>
        <taxon>Bacteria</taxon>
        <taxon>Bacillati</taxon>
        <taxon>Actinomycetota</taxon>
        <taxon>Actinomycetes</taxon>
        <taxon>Streptosporangiales</taxon>
        <taxon>Thermomonosporaceae</taxon>
        <taxon>Thermomonospora</taxon>
    </lineage>
</organism>
<dbReference type="InterPro" id="IPR007627">
    <property type="entry name" value="RNA_pol_sigma70_r2"/>
</dbReference>
<evidence type="ECO:0000256" key="3">
    <source>
        <dbReference type="ARBA" id="ARBA00023082"/>
    </source>
</evidence>
<name>A0A3D9SH49_9ACTN</name>
<dbReference type="GO" id="GO:0003677">
    <property type="term" value="F:DNA binding"/>
    <property type="evidence" value="ECO:0007669"/>
    <property type="project" value="UniProtKB-KW"/>
</dbReference>
<dbReference type="Pfam" id="PF08281">
    <property type="entry name" value="Sigma70_r4_2"/>
    <property type="match status" value="1"/>
</dbReference>
<dbReference type="NCBIfam" id="TIGR02937">
    <property type="entry name" value="sigma70-ECF"/>
    <property type="match status" value="1"/>
</dbReference>
<dbReference type="OrthoDB" id="4990598at2"/>
<evidence type="ECO:0000313" key="10">
    <source>
        <dbReference type="Proteomes" id="UP000256661"/>
    </source>
</evidence>
<dbReference type="Pfam" id="PF04542">
    <property type="entry name" value="Sigma70_r2"/>
    <property type="match status" value="1"/>
</dbReference>
<dbReference type="EMBL" id="QTTT01000001">
    <property type="protein sequence ID" value="REE95017.1"/>
    <property type="molecule type" value="Genomic_DNA"/>
</dbReference>
<dbReference type="InterPro" id="IPR013249">
    <property type="entry name" value="RNA_pol_sigma70_r4_t2"/>
</dbReference>
<dbReference type="Proteomes" id="UP000256661">
    <property type="component" value="Unassembled WGS sequence"/>
</dbReference>
<evidence type="ECO:0000313" key="9">
    <source>
        <dbReference type="EMBL" id="REE95017.1"/>
    </source>
</evidence>
<comment type="similarity">
    <text evidence="1">Belongs to the sigma-70 factor family. ECF subfamily.</text>
</comment>
<keyword evidence="10" id="KW-1185">Reference proteome</keyword>
<dbReference type="AlphaFoldDB" id="A0A3D9SH49"/>